<dbReference type="Proteomes" id="UP000694865">
    <property type="component" value="Unplaced"/>
</dbReference>
<evidence type="ECO:0000256" key="1">
    <source>
        <dbReference type="ARBA" id="ARBA00001933"/>
    </source>
</evidence>
<dbReference type="GeneID" id="100303479"/>
<comment type="pathway">
    <text evidence="6">Amine and polyamine biosynthesis; putrescine biosynthesis via L-ornithine pathway; putrescine from L-ornithine: step 1/1.</text>
</comment>
<dbReference type="SUPFAM" id="SSF50621">
    <property type="entry name" value="Alanine racemase C-terminal domain-like"/>
    <property type="match status" value="1"/>
</dbReference>
<dbReference type="InterPro" id="IPR029066">
    <property type="entry name" value="PLP-binding_barrel"/>
</dbReference>
<dbReference type="PANTHER" id="PTHR11482:SF6">
    <property type="entry name" value="ORNITHINE DECARBOXYLASE 1-RELATED"/>
    <property type="match status" value="1"/>
</dbReference>
<dbReference type="SUPFAM" id="SSF51419">
    <property type="entry name" value="PLP-binding barrel"/>
    <property type="match status" value="1"/>
</dbReference>
<keyword evidence="5" id="KW-0456">Lyase</keyword>
<evidence type="ECO:0000256" key="8">
    <source>
        <dbReference type="ARBA" id="ARBA00037173"/>
    </source>
</evidence>
<evidence type="ECO:0000256" key="4">
    <source>
        <dbReference type="ARBA" id="ARBA00023115"/>
    </source>
</evidence>
<accession>B5LVY4</accession>
<dbReference type="CTD" id="4953"/>
<dbReference type="RefSeq" id="NP_001158445.1">
    <property type="nucleotide sequence ID" value="NM_001164973.1"/>
</dbReference>
<keyword evidence="14" id="KW-1185">Reference proteome</keyword>
<evidence type="ECO:0000256" key="5">
    <source>
        <dbReference type="ARBA" id="ARBA00023239"/>
    </source>
</evidence>
<dbReference type="CDD" id="cd00622">
    <property type="entry name" value="PLPDE_III_ODC"/>
    <property type="match status" value="1"/>
</dbReference>
<dbReference type="Gene3D" id="3.20.20.10">
    <property type="entry name" value="Alanine racemase"/>
    <property type="match status" value="1"/>
</dbReference>
<evidence type="ECO:0000256" key="11">
    <source>
        <dbReference type="PIRSR" id="PIRSR600183-50"/>
    </source>
</evidence>
<evidence type="ECO:0000313" key="15">
    <source>
        <dbReference type="RefSeq" id="NP_001158445.1"/>
    </source>
</evidence>
<name>B5LVY4_SACKO</name>
<evidence type="ECO:0000256" key="3">
    <source>
        <dbReference type="ARBA" id="ARBA00022898"/>
    </source>
</evidence>
<dbReference type="InterPro" id="IPR022653">
    <property type="entry name" value="De-COase2_pyr-phos_BS"/>
</dbReference>
<proteinExistence type="evidence at transcript level"/>
<dbReference type="FunFam" id="3.20.20.10:FF:000005">
    <property type="entry name" value="Ornithine decarboxylase"/>
    <property type="match status" value="1"/>
</dbReference>
<dbReference type="PROSITE" id="PS00878">
    <property type="entry name" value="ODR_DC_2_1"/>
    <property type="match status" value="1"/>
</dbReference>
<dbReference type="FunFam" id="2.40.37.10:FF:000005">
    <property type="entry name" value="Ornithine decarboxylase"/>
    <property type="match status" value="1"/>
</dbReference>
<gene>
    <name evidence="13 15" type="primary">odc</name>
    <name evidence="15" type="synonym">odc1</name>
</gene>
<comment type="function">
    <text evidence="8">Catalyzes the first and rate-limiting step of polyamine biosynthesis that converts ornithine into putrescine, which is the precursor for the polyamines, spermidine and spermine. Polyamines are essential for cell proliferation and are implicated in cellular processes, ranging from DNA replication to apoptosis.</text>
</comment>
<evidence type="ECO:0000313" key="14">
    <source>
        <dbReference type="Proteomes" id="UP000694865"/>
    </source>
</evidence>
<comment type="similarity">
    <text evidence="2">Belongs to the Orn/Lys/Arg decarboxylase class-II family.</text>
</comment>
<evidence type="ECO:0000259" key="12">
    <source>
        <dbReference type="Pfam" id="PF02784"/>
    </source>
</evidence>
<feature type="domain" description="Orn/DAP/Arg decarboxylase 2 N-terminal" evidence="12">
    <location>
        <begin position="49"/>
        <end position="284"/>
    </location>
</feature>
<dbReference type="GO" id="GO:0004586">
    <property type="term" value="F:ornithine decarboxylase activity"/>
    <property type="evidence" value="ECO:0007669"/>
    <property type="project" value="UniProtKB-EC"/>
</dbReference>
<dbReference type="GO" id="GO:0033387">
    <property type="term" value="P:putrescine biosynthetic process from arginine, via ornithine"/>
    <property type="evidence" value="ECO:0007669"/>
    <property type="project" value="TreeGrafter"/>
</dbReference>
<dbReference type="AlphaFoldDB" id="B5LVY4"/>
<feature type="modified residue" description="N6-(pyridoxal phosphate)lysine" evidence="11">
    <location>
        <position position="72"/>
    </location>
</feature>
<comment type="catalytic activity">
    <reaction evidence="10">
        <text>L-ornithine + H(+) = putrescine + CO2</text>
        <dbReference type="Rhea" id="RHEA:22964"/>
        <dbReference type="ChEBI" id="CHEBI:15378"/>
        <dbReference type="ChEBI" id="CHEBI:16526"/>
        <dbReference type="ChEBI" id="CHEBI:46911"/>
        <dbReference type="ChEBI" id="CHEBI:326268"/>
        <dbReference type="EC" id="4.1.1.17"/>
    </reaction>
</comment>
<dbReference type="InterPro" id="IPR022644">
    <property type="entry name" value="De-COase2_N"/>
</dbReference>
<reference evidence="13 15" key="1">
    <citation type="journal article" date="2008" name="Biol. Bull.">
        <title>cDNA sequences for transcription factors and signaling proteins of the hemichordate Saccoglossus kowalevskii: efficacy of the expressed sequence tag (EST) approach for evolutionary and developmental studies of a new organism.</title>
        <authorList>
            <person name="Freeman R.M. Jr."/>
            <person name="Wu M."/>
            <person name="Cordonnier-Pratt M.M."/>
            <person name="Pratt L.H."/>
            <person name="Gruber C.E."/>
            <person name="Smith M."/>
            <person name="Lander E.S."/>
            <person name="Stange-Thomann N."/>
            <person name="Lowe C.J."/>
            <person name="Gerhart J."/>
            <person name="Kirschner M."/>
        </authorList>
    </citation>
    <scope>NUCLEOTIDE SEQUENCE</scope>
</reference>
<feature type="active site" description="Proton donor" evidence="11">
    <location>
        <position position="375"/>
    </location>
</feature>
<evidence type="ECO:0000256" key="6">
    <source>
        <dbReference type="ARBA" id="ARBA00034115"/>
    </source>
</evidence>
<dbReference type="PRINTS" id="PR01179">
    <property type="entry name" value="ODADCRBXLASE"/>
</dbReference>
<evidence type="ECO:0000256" key="10">
    <source>
        <dbReference type="ARBA" id="ARBA00049127"/>
    </source>
</evidence>
<comment type="cofactor">
    <cofactor evidence="1 11">
        <name>pyridoxal 5'-phosphate</name>
        <dbReference type="ChEBI" id="CHEBI:597326"/>
    </cofactor>
</comment>
<comment type="subunit">
    <text evidence="9">Homodimer. Only the dimer is catalytically active, as the active sites are constructed of residues from both monomers.</text>
</comment>
<dbReference type="KEGG" id="sko:100303479"/>
<dbReference type="InterPro" id="IPR009006">
    <property type="entry name" value="Ala_racemase/Decarboxylase_C"/>
</dbReference>
<evidence type="ECO:0000256" key="2">
    <source>
        <dbReference type="ARBA" id="ARBA00008872"/>
    </source>
</evidence>
<evidence type="ECO:0000256" key="9">
    <source>
        <dbReference type="ARBA" id="ARBA00046672"/>
    </source>
</evidence>
<evidence type="ECO:0000313" key="13">
    <source>
        <dbReference type="EMBL" id="ACG76357.1"/>
    </source>
</evidence>
<sequence>MFTKMNVIGKDIVVDVVDDCTKPCDVISKIAVIHDLEEKDDAFFVMDFGDIVNKFEKWEALLPRVHPFYAVKCNENPAVLRLLAALGTGFDCASKSEIKEITDMGVSPSRIVYANPCKPNSHLKFAAQRKVSLMTFDNEMELQKIRKIYPDAELVLRILTDDSTAQCQLGLKYGCHPQHAPSLLRVAKELGLNVVGVSFHVGSGCRDASAFSDAIQSSRMVFDYGSALGFDFQLLDIGGGYPGQSSAAISFEEMAGCINQALDVHFPEGCGVRIISEPGRYFVASAFTLTLNVIAKRAVARDIQTFHVPGSEDLVANTVAPSQCDEPAYMYYCNDGVYGSFNCLLFDHATVQPSLLKKMLLGEPKFASSLWGPSCDGLDRIMENCLLPELHVGDWIVFEDMGAYTMCAASTFNGFPKPICYYMANESTWNFLKRIMPCPVEMEPAPPPCNTKCFSDSITCPTMRSGLSIPHLERGDHPTVMITPIPIVPDVDY</sequence>
<dbReference type="InterPro" id="IPR000183">
    <property type="entry name" value="Orn/DAP/Arg_de-COase"/>
</dbReference>
<dbReference type="GO" id="GO:0005737">
    <property type="term" value="C:cytoplasm"/>
    <property type="evidence" value="ECO:0007669"/>
    <property type="project" value="TreeGrafter"/>
</dbReference>
<dbReference type="OrthoDB" id="5034579at2759"/>
<protein>
    <recommendedName>
        <fullName evidence="7">ornithine decarboxylase</fullName>
        <ecNumber evidence="7">4.1.1.17</ecNumber>
    </recommendedName>
</protein>
<evidence type="ECO:0000256" key="7">
    <source>
        <dbReference type="ARBA" id="ARBA00034138"/>
    </source>
</evidence>
<dbReference type="PRINTS" id="PR01182">
    <property type="entry name" value="ORNDCRBXLASE"/>
</dbReference>
<reference evidence="15" key="2">
    <citation type="submission" date="2025-05" db="UniProtKB">
        <authorList>
            <consortium name="RefSeq"/>
        </authorList>
    </citation>
    <scope>IDENTIFICATION</scope>
</reference>
<dbReference type="PANTHER" id="PTHR11482">
    <property type="entry name" value="ARGININE/DIAMINOPIMELATE/ORNITHINE DECARBOXYLASE"/>
    <property type="match status" value="1"/>
</dbReference>
<dbReference type="EC" id="4.1.1.17" evidence="7"/>
<keyword evidence="4" id="KW-0620">Polyamine biosynthesis</keyword>
<dbReference type="Gene3D" id="2.40.37.10">
    <property type="entry name" value="Lyase, Ornithine Decarboxylase, Chain A, domain 1"/>
    <property type="match status" value="1"/>
</dbReference>
<dbReference type="Pfam" id="PF02784">
    <property type="entry name" value="Orn_Arg_deC_N"/>
    <property type="match status" value="1"/>
</dbReference>
<keyword evidence="3 11" id="KW-0663">Pyridoxal phosphate</keyword>
<dbReference type="EMBL" id="EU915509">
    <property type="protein sequence ID" value="ACG76357.1"/>
    <property type="molecule type" value="mRNA"/>
</dbReference>
<dbReference type="InterPro" id="IPR002433">
    <property type="entry name" value="Orn_de-COase"/>
</dbReference>
<organism evidence="13">
    <name type="scientific">Saccoglossus kowalevskii</name>
    <name type="common">Acorn worm</name>
    <dbReference type="NCBI Taxonomy" id="10224"/>
    <lineage>
        <taxon>Eukaryota</taxon>
        <taxon>Metazoa</taxon>
        <taxon>Hemichordata</taxon>
        <taxon>Enteropneusta</taxon>
        <taxon>Harrimaniidae</taxon>
        <taxon>Saccoglossus</taxon>
    </lineage>
</organism>